<proteinExistence type="predicted"/>
<dbReference type="AlphaFoldDB" id="A0A8B6D2J3"/>
<keyword evidence="2" id="KW-1185">Reference proteome</keyword>
<accession>A0A8B6D2J3</accession>
<evidence type="ECO:0000313" key="2">
    <source>
        <dbReference type="Proteomes" id="UP000596742"/>
    </source>
</evidence>
<dbReference type="EMBL" id="UYJE01002822">
    <property type="protein sequence ID" value="VDI13908.1"/>
    <property type="molecule type" value="Genomic_DNA"/>
</dbReference>
<evidence type="ECO:0000313" key="1">
    <source>
        <dbReference type="EMBL" id="VDI13908.1"/>
    </source>
</evidence>
<dbReference type="Proteomes" id="UP000596742">
    <property type="component" value="Unassembled WGS sequence"/>
</dbReference>
<gene>
    <name evidence="1" type="ORF">MGAL_10B046351</name>
</gene>
<reference evidence="1" key="1">
    <citation type="submission" date="2018-11" db="EMBL/GenBank/DDBJ databases">
        <authorList>
            <person name="Alioto T."/>
            <person name="Alioto T."/>
        </authorList>
    </citation>
    <scope>NUCLEOTIDE SEQUENCE</scope>
</reference>
<comment type="caution">
    <text evidence="1">The sequence shown here is derived from an EMBL/GenBank/DDBJ whole genome shotgun (WGS) entry which is preliminary data.</text>
</comment>
<protein>
    <submittedName>
        <fullName evidence="1">Uncharacterized protein</fullName>
    </submittedName>
</protein>
<organism evidence="1 2">
    <name type="scientific">Mytilus galloprovincialis</name>
    <name type="common">Mediterranean mussel</name>
    <dbReference type="NCBI Taxonomy" id="29158"/>
    <lineage>
        <taxon>Eukaryota</taxon>
        <taxon>Metazoa</taxon>
        <taxon>Spiralia</taxon>
        <taxon>Lophotrochozoa</taxon>
        <taxon>Mollusca</taxon>
        <taxon>Bivalvia</taxon>
        <taxon>Autobranchia</taxon>
        <taxon>Pteriomorphia</taxon>
        <taxon>Mytilida</taxon>
        <taxon>Mytiloidea</taxon>
        <taxon>Mytilidae</taxon>
        <taxon>Mytilinae</taxon>
        <taxon>Mytilus</taxon>
    </lineage>
</organism>
<name>A0A8B6D2J3_MYTGA</name>
<sequence length="157" mass="18204">MKEKTSQAQRGPYLSQYNKHQAGGKQALPWAALNNWRKASIALGSIKQLLMKTKEQLQDDSMAKGKVTIWNTMDKERAENMENKMKEKYGMLKNIGFNTEKHEALTLNEINFSQIEINLFTNGVLFELDQLRRQHGASLRYLLKWSFQLLSIKDDLL</sequence>